<protein>
    <submittedName>
        <fullName evidence="1">Uncharacterized protein</fullName>
    </submittedName>
</protein>
<evidence type="ECO:0000313" key="2">
    <source>
        <dbReference type="Proteomes" id="UP000827845"/>
    </source>
</evidence>
<name>A0AAE9BYR5_9CAUD</name>
<dbReference type="Proteomes" id="UP000827845">
    <property type="component" value="Segment"/>
</dbReference>
<reference evidence="1" key="1">
    <citation type="submission" date="2021-05" db="EMBL/GenBank/DDBJ databases">
        <title>Diversity, taxonomy and evolution of archaeal viruses of the class Caudoviricetes.</title>
        <authorList>
            <person name="Liu Y."/>
            <person name="Demina T.A."/>
            <person name="Roux S."/>
            <person name="Aiewsakun P."/>
            <person name="Kazlauskas D."/>
            <person name="Simmonds P."/>
            <person name="Prangishvili D."/>
            <person name="Oksanen H.M."/>
            <person name="Krupovic M."/>
        </authorList>
    </citation>
    <scope>NUCLEOTIDE SEQUENCE</scope>
    <source>
        <strain evidence="1">HATV-3/30</strain>
    </source>
</reference>
<organism evidence="1 2">
    <name type="scientific">Haloarcula tailed virus 3</name>
    <dbReference type="NCBI Taxonomy" id="2877990"/>
    <lineage>
        <taxon>Viruses</taxon>
        <taxon>Duplodnaviria</taxon>
        <taxon>Heunggongvirae</taxon>
        <taxon>Uroviricota</taxon>
        <taxon>Caudoviricetes</taxon>
        <taxon>Kirjokansivirales</taxon>
        <taxon>Pyrstoviridae</taxon>
        <taxon>Hatrivirus</taxon>
        <taxon>Hatrivirus caudatum</taxon>
        <taxon>Hatrivirus HATV3</taxon>
    </lineage>
</organism>
<proteinExistence type="predicted"/>
<sequence>MSDVENEPLLEGHTHRFPDSDLFWCMMGDAKTKINEKLENGSDE</sequence>
<gene>
    <name evidence="1" type="ORF">HATV-3_gp88</name>
</gene>
<evidence type="ECO:0000313" key="1">
    <source>
        <dbReference type="EMBL" id="UBF23438.1"/>
    </source>
</evidence>
<keyword evidence="2" id="KW-1185">Reference proteome</keyword>
<accession>A0AAE9BYR5</accession>
<dbReference type="EMBL" id="MZ334527">
    <property type="protein sequence ID" value="UBF23438.1"/>
    <property type="molecule type" value="Genomic_DNA"/>
</dbReference>